<dbReference type="GO" id="GO:0016020">
    <property type="term" value="C:membrane"/>
    <property type="evidence" value="ECO:0007669"/>
    <property type="project" value="TreeGrafter"/>
</dbReference>
<protein>
    <recommendedName>
        <fullName evidence="5">Short-chain dehydrogenase</fullName>
    </recommendedName>
</protein>
<dbReference type="InterPro" id="IPR036291">
    <property type="entry name" value="NAD(P)-bd_dom_sf"/>
</dbReference>
<sequence length="208" mass="21053">MAASAGAVAAPAHGGRAVVITEASSSIGRATAARVARGGDLVVLGSSGDRCERFAAGLRARGAAVFAAPLDLADPASIDRFVDAAHYLVGQIDVMVTDVTPLVATAGPCAIGAQHLATRLVPPMLERGSGDVVLVSATPLARTGQRHLEAWLAGLDAEFVGTGVRVSIVRTAPAGGPLAPGAVGHYVAALLEPTRRSHLRVVEVIPPR</sequence>
<dbReference type="PANTHER" id="PTHR44196:SF1">
    <property type="entry name" value="DEHYDROGENASE_REDUCTASE SDR FAMILY MEMBER 7B"/>
    <property type="match status" value="1"/>
</dbReference>
<dbReference type="Pfam" id="PF00106">
    <property type="entry name" value="adh_short"/>
    <property type="match status" value="1"/>
</dbReference>
<reference evidence="3 4" key="1">
    <citation type="submission" date="2016-10" db="EMBL/GenBank/DDBJ databases">
        <title>Genome sequence of Mycobacterium talmonii.</title>
        <authorList>
            <person name="Greninger A.L."/>
            <person name="Elliott B."/>
            <person name="Vasireddy S."/>
            <person name="Vasireddy R."/>
        </authorList>
    </citation>
    <scope>NUCLEOTIDE SEQUENCE [LARGE SCALE GENOMIC DNA]</scope>
    <source>
        <strain evidence="4">NE-TNMC-100812</strain>
    </source>
</reference>
<proteinExistence type="inferred from homology"/>
<comment type="similarity">
    <text evidence="1">Belongs to the short-chain dehydrogenases/reductases (SDR) family.</text>
</comment>
<keyword evidence="2" id="KW-0560">Oxidoreductase</keyword>
<dbReference type="PRINTS" id="PR00081">
    <property type="entry name" value="GDHRDH"/>
</dbReference>
<organism evidence="3 4">
    <name type="scientific">Mycobacterium talmoniae</name>
    <dbReference type="NCBI Taxonomy" id="1858794"/>
    <lineage>
        <taxon>Bacteria</taxon>
        <taxon>Bacillati</taxon>
        <taxon>Actinomycetota</taxon>
        <taxon>Actinomycetes</taxon>
        <taxon>Mycobacteriales</taxon>
        <taxon>Mycobacteriaceae</taxon>
        <taxon>Mycobacterium</taxon>
    </lineage>
</organism>
<evidence type="ECO:0000256" key="1">
    <source>
        <dbReference type="ARBA" id="ARBA00006484"/>
    </source>
</evidence>
<comment type="caution">
    <text evidence="3">The sequence shown here is derived from an EMBL/GenBank/DDBJ whole genome shotgun (WGS) entry which is preliminary data.</text>
</comment>
<gene>
    <name evidence="3" type="ORF">BKN37_00690</name>
</gene>
<keyword evidence="4" id="KW-1185">Reference proteome</keyword>
<dbReference type="PANTHER" id="PTHR44196">
    <property type="entry name" value="DEHYDROGENASE/REDUCTASE SDR FAMILY MEMBER 7B"/>
    <property type="match status" value="1"/>
</dbReference>
<accession>A0A1S1NP70</accession>
<evidence type="ECO:0000313" key="4">
    <source>
        <dbReference type="Proteomes" id="UP000179734"/>
    </source>
</evidence>
<evidence type="ECO:0000313" key="3">
    <source>
        <dbReference type="EMBL" id="OHV06755.1"/>
    </source>
</evidence>
<dbReference type="EMBL" id="MLQM01000002">
    <property type="protein sequence ID" value="OHV06755.1"/>
    <property type="molecule type" value="Genomic_DNA"/>
</dbReference>
<dbReference type="SUPFAM" id="SSF51735">
    <property type="entry name" value="NAD(P)-binding Rossmann-fold domains"/>
    <property type="match status" value="1"/>
</dbReference>
<dbReference type="Proteomes" id="UP000179734">
    <property type="component" value="Unassembled WGS sequence"/>
</dbReference>
<dbReference type="InterPro" id="IPR002347">
    <property type="entry name" value="SDR_fam"/>
</dbReference>
<evidence type="ECO:0008006" key="5">
    <source>
        <dbReference type="Google" id="ProtNLM"/>
    </source>
</evidence>
<evidence type="ECO:0000256" key="2">
    <source>
        <dbReference type="ARBA" id="ARBA00023002"/>
    </source>
</evidence>
<dbReference type="Gene3D" id="3.40.50.720">
    <property type="entry name" value="NAD(P)-binding Rossmann-like Domain"/>
    <property type="match status" value="1"/>
</dbReference>
<dbReference type="GO" id="GO:0016491">
    <property type="term" value="F:oxidoreductase activity"/>
    <property type="evidence" value="ECO:0007669"/>
    <property type="project" value="UniProtKB-KW"/>
</dbReference>
<name>A0A1S1NP70_9MYCO</name>
<dbReference type="AlphaFoldDB" id="A0A1S1NP70"/>